<keyword evidence="5 8" id="KW-0641">Proline biosynthesis</keyword>
<dbReference type="Pfam" id="PF03807">
    <property type="entry name" value="F420_oxidored"/>
    <property type="match status" value="1"/>
</dbReference>
<evidence type="ECO:0000259" key="12">
    <source>
        <dbReference type="Pfam" id="PF14748"/>
    </source>
</evidence>
<dbReference type="KEGG" id="taer:GT409_13475"/>
<dbReference type="EC" id="1.5.1.2" evidence="8 9"/>
<evidence type="ECO:0000256" key="8">
    <source>
        <dbReference type="HAMAP-Rule" id="MF_01925"/>
    </source>
</evidence>
<feature type="domain" description="Pyrroline-5-carboxylate reductase dimerisation" evidence="12">
    <location>
        <begin position="161"/>
        <end position="265"/>
    </location>
</feature>
<comment type="catalytic activity">
    <reaction evidence="8">
        <text>L-proline + NADP(+) = (S)-1-pyrroline-5-carboxylate + NADPH + 2 H(+)</text>
        <dbReference type="Rhea" id="RHEA:14109"/>
        <dbReference type="ChEBI" id="CHEBI:15378"/>
        <dbReference type="ChEBI" id="CHEBI:17388"/>
        <dbReference type="ChEBI" id="CHEBI:57783"/>
        <dbReference type="ChEBI" id="CHEBI:58349"/>
        <dbReference type="ChEBI" id="CHEBI:60039"/>
        <dbReference type="EC" id="1.5.1.2"/>
    </reaction>
</comment>
<dbReference type="Gene3D" id="1.10.3730.10">
    <property type="entry name" value="ProC C-terminal domain-like"/>
    <property type="match status" value="1"/>
</dbReference>
<comment type="subcellular location">
    <subcellularLocation>
        <location evidence="1 8">Cytoplasm</location>
    </subcellularLocation>
</comment>
<gene>
    <name evidence="8" type="primary">proC</name>
    <name evidence="13" type="ORF">GT409_13475</name>
</gene>
<comment type="catalytic activity">
    <reaction evidence="8">
        <text>L-proline + NAD(+) = (S)-1-pyrroline-5-carboxylate + NADH + 2 H(+)</text>
        <dbReference type="Rhea" id="RHEA:14105"/>
        <dbReference type="ChEBI" id="CHEBI:15378"/>
        <dbReference type="ChEBI" id="CHEBI:17388"/>
        <dbReference type="ChEBI" id="CHEBI:57540"/>
        <dbReference type="ChEBI" id="CHEBI:57945"/>
        <dbReference type="ChEBI" id="CHEBI:60039"/>
        <dbReference type="EC" id="1.5.1.2"/>
    </reaction>
</comment>
<evidence type="ECO:0000256" key="2">
    <source>
        <dbReference type="ARBA" id="ARBA00005525"/>
    </source>
</evidence>
<keyword evidence="3 8" id="KW-0963">Cytoplasm</keyword>
<dbReference type="GO" id="GO:0055129">
    <property type="term" value="P:L-proline biosynthetic process"/>
    <property type="evidence" value="ECO:0007669"/>
    <property type="project" value="UniProtKB-UniRule"/>
</dbReference>
<dbReference type="SUPFAM" id="SSF48179">
    <property type="entry name" value="6-phosphogluconate dehydrogenase C-terminal domain-like"/>
    <property type="match status" value="1"/>
</dbReference>
<feature type="binding site" evidence="10">
    <location>
        <begin position="69"/>
        <end position="72"/>
    </location>
    <ligand>
        <name>NADP(+)</name>
        <dbReference type="ChEBI" id="CHEBI:58349"/>
    </ligand>
</feature>
<organism evidence="13 14">
    <name type="scientific">Tichowtungia aerotolerans</name>
    <dbReference type="NCBI Taxonomy" id="2697043"/>
    <lineage>
        <taxon>Bacteria</taxon>
        <taxon>Pseudomonadati</taxon>
        <taxon>Kiritimatiellota</taxon>
        <taxon>Tichowtungiia</taxon>
        <taxon>Tichowtungiales</taxon>
        <taxon>Tichowtungiaceae</taxon>
        <taxon>Tichowtungia</taxon>
    </lineage>
</organism>
<keyword evidence="14" id="KW-1185">Reference proteome</keyword>
<dbReference type="PANTHER" id="PTHR11645:SF0">
    <property type="entry name" value="PYRROLINE-5-CARBOXYLATE REDUCTASE 3"/>
    <property type="match status" value="1"/>
</dbReference>
<evidence type="ECO:0000259" key="11">
    <source>
        <dbReference type="Pfam" id="PF03807"/>
    </source>
</evidence>
<keyword evidence="6 8" id="KW-0521">NADP</keyword>
<dbReference type="GO" id="GO:0005737">
    <property type="term" value="C:cytoplasm"/>
    <property type="evidence" value="ECO:0007669"/>
    <property type="project" value="UniProtKB-SubCell"/>
</dbReference>
<dbReference type="NCBIfam" id="TIGR00112">
    <property type="entry name" value="proC"/>
    <property type="match status" value="1"/>
</dbReference>
<dbReference type="GO" id="GO:0004735">
    <property type="term" value="F:pyrroline-5-carboxylate reductase activity"/>
    <property type="evidence" value="ECO:0007669"/>
    <property type="project" value="UniProtKB-UniRule"/>
</dbReference>
<dbReference type="PIRSF" id="PIRSF000193">
    <property type="entry name" value="Pyrrol-5-carb_rd"/>
    <property type="match status" value="1"/>
</dbReference>
<dbReference type="FunFam" id="1.10.3730.10:FF:000001">
    <property type="entry name" value="Pyrroline-5-carboxylate reductase"/>
    <property type="match status" value="1"/>
</dbReference>
<dbReference type="InterPro" id="IPR036291">
    <property type="entry name" value="NAD(P)-bd_dom_sf"/>
</dbReference>
<evidence type="ECO:0000256" key="10">
    <source>
        <dbReference type="PIRSR" id="PIRSR000193-1"/>
    </source>
</evidence>
<keyword evidence="4 8" id="KW-0028">Amino-acid biosynthesis</keyword>
<evidence type="ECO:0000313" key="13">
    <source>
        <dbReference type="EMBL" id="QHI70958.1"/>
    </source>
</evidence>
<accession>A0A6P1MG17</accession>
<sequence length="267" mass="27854">MESKVVFVGAGNMAEAIAAGMVRAEFCAAEKIVMTDIRPERLSGLETDLGVSTSADNSVVKNAEIVVLAVKPQIMNDVLEDIAPVLRKETLVISIAAGITAEKIERALGEGTRVIRVMPNTPALIGQGASGIAAGRLADEADLEVAETILGCVGETVRVDEKDLDAVTALSGSGPAYVFYLLESMLAAAEEMGLEKETARTLALQTVEGAARLMKDSGEEAAELRAKVTSKGGTTFAAMTSMEESGVKPAIIKALKAAQMRSKELSG</sequence>
<name>A0A6P1MG17_9BACT</name>
<dbReference type="InterPro" id="IPR029036">
    <property type="entry name" value="P5CR_dimer"/>
</dbReference>
<protein>
    <recommendedName>
        <fullName evidence="8 9">Pyrroline-5-carboxylate reductase</fullName>
        <shortName evidence="8">P5C reductase</shortName>
        <shortName evidence="8">P5CR</shortName>
        <ecNumber evidence="8 9">1.5.1.2</ecNumber>
    </recommendedName>
    <alternativeName>
        <fullName evidence="8">PCA reductase</fullName>
    </alternativeName>
</protein>
<reference evidence="13 14" key="1">
    <citation type="submission" date="2020-01" db="EMBL/GenBank/DDBJ databases">
        <title>Ponticoccus aerotolerans gen. nov., sp. nov., an anaerobic bacterium and proposal of Ponticoccusceae fam. nov., Ponticoccusles ord. nov. and Ponticoccuse classis nov. in the phylum Kiritimatiellaeota.</title>
        <authorList>
            <person name="Zhou L.Y."/>
            <person name="Du Z.J."/>
        </authorList>
    </citation>
    <scope>NUCLEOTIDE SEQUENCE [LARGE SCALE GENOMIC DNA]</scope>
    <source>
        <strain evidence="13 14">S-5007</strain>
    </source>
</reference>
<feature type="domain" description="Pyrroline-5-carboxylate reductase catalytic N-terminal" evidence="11">
    <location>
        <begin position="4"/>
        <end position="98"/>
    </location>
</feature>
<dbReference type="InterPro" id="IPR008927">
    <property type="entry name" value="6-PGluconate_DH-like_C_sf"/>
</dbReference>
<dbReference type="PANTHER" id="PTHR11645">
    <property type="entry name" value="PYRROLINE-5-CARBOXYLATE REDUCTASE"/>
    <property type="match status" value="1"/>
</dbReference>
<dbReference type="SUPFAM" id="SSF51735">
    <property type="entry name" value="NAD(P)-binding Rossmann-fold domains"/>
    <property type="match status" value="1"/>
</dbReference>
<dbReference type="HAMAP" id="MF_01925">
    <property type="entry name" value="P5C_reductase"/>
    <property type="match status" value="1"/>
</dbReference>
<dbReference type="FunFam" id="3.40.50.720:FF:000190">
    <property type="entry name" value="Pyrroline-5-carboxylate reductase"/>
    <property type="match status" value="1"/>
</dbReference>
<evidence type="ECO:0000256" key="6">
    <source>
        <dbReference type="ARBA" id="ARBA00022857"/>
    </source>
</evidence>
<keyword evidence="7 8" id="KW-0560">Oxidoreductase</keyword>
<comment type="pathway">
    <text evidence="8">Amino-acid biosynthesis; L-proline biosynthesis; L-proline from L-glutamate 5-semialdehyde: step 1/1.</text>
</comment>
<dbReference type="Gene3D" id="3.40.50.720">
    <property type="entry name" value="NAD(P)-binding Rossmann-like Domain"/>
    <property type="match status" value="1"/>
</dbReference>
<dbReference type="AlphaFoldDB" id="A0A6P1MG17"/>
<comment type="function">
    <text evidence="8">Catalyzes the reduction of 1-pyrroline-5-carboxylate (PCA) to L-proline.</text>
</comment>
<dbReference type="InterPro" id="IPR000304">
    <property type="entry name" value="Pyrroline-COOH_reductase"/>
</dbReference>
<evidence type="ECO:0000256" key="7">
    <source>
        <dbReference type="ARBA" id="ARBA00023002"/>
    </source>
</evidence>
<evidence type="ECO:0000256" key="9">
    <source>
        <dbReference type="NCBIfam" id="TIGR00112"/>
    </source>
</evidence>
<dbReference type="InterPro" id="IPR028939">
    <property type="entry name" value="P5C_Rdtase_cat_N"/>
</dbReference>
<dbReference type="Proteomes" id="UP000464954">
    <property type="component" value="Chromosome"/>
</dbReference>
<dbReference type="UniPathway" id="UPA00098">
    <property type="reaction ID" value="UER00361"/>
</dbReference>
<proteinExistence type="inferred from homology"/>
<evidence type="ECO:0000313" key="14">
    <source>
        <dbReference type="Proteomes" id="UP000464954"/>
    </source>
</evidence>
<dbReference type="EMBL" id="CP047593">
    <property type="protein sequence ID" value="QHI70958.1"/>
    <property type="molecule type" value="Genomic_DNA"/>
</dbReference>
<feature type="binding site" evidence="10">
    <location>
        <position position="57"/>
    </location>
    <ligand>
        <name>NADPH</name>
        <dbReference type="ChEBI" id="CHEBI:57783"/>
    </ligand>
</feature>
<evidence type="ECO:0000256" key="4">
    <source>
        <dbReference type="ARBA" id="ARBA00022605"/>
    </source>
</evidence>
<evidence type="ECO:0000256" key="1">
    <source>
        <dbReference type="ARBA" id="ARBA00004496"/>
    </source>
</evidence>
<evidence type="ECO:0000256" key="3">
    <source>
        <dbReference type="ARBA" id="ARBA00022490"/>
    </source>
</evidence>
<comment type="similarity">
    <text evidence="2 8">Belongs to the pyrroline-5-carboxylate reductase family.</text>
</comment>
<dbReference type="Pfam" id="PF14748">
    <property type="entry name" value="P5CR_dimer"/>
    <property type="match status" value="1"/>
</dbReference>
<evidence type="ECO:0000256" key="5">
    <source>
        <dbReference type="ARBA" id="ARBA00022650"/>
    </source>
</evidence>